<evidence type="ECO:0000313" key="3">
    <source>
        <dbReference type="Proteomes" id="UP000007437"/>
    </source>
</evidence>
<gene>
    <name evidence="2" type="ordered locus">RBRH_00236</name>
</gene>
<feature type="domain" description="TfuA-like core" evidence="1">
    <location>
        <begin position="67"/>
        <end position="186"/>
    </location>
</feature>
<dbReference type="KEGG" id="brh:RBRH_00236"/>
<keyword evidence="2" id="KW-0614">Plasmid</keyword>
<proteinExistence type="predicted"/>
<dbReference type="Pfam" id="PF07812">
    <property type="entry name" value="TfuA"/>
    <property type="match status" value="1"/>
</dbReference>
<protein>
    <submittedName>
        <fullName evidence="2">NIFS PROTEIN</fullName>
    </submittedName>
</protein>
<evidence type="ECO:0000313" key="2">
    <source>
        <dbReference type="EMBL" id="CBW76889.1"/>
    </source>
</evidence>
<geneLocation type="plasmid" evidence="2 3">
    <name>pBRH01</name>
</geneLocation>
<dbReference type="InterPro" id="IPR012924">
    <property type="entry name" value="TfuA_core"/>
</dbReference>
<dbReference type="eggNOG" id="COG3482">
    <property type="taxonomic scope" value="Bacteria"/>
</dbReference>
<sequence length="482" mass="53504">METSRPRRSQIGSIPLSTHQIAVFLGPSCPLDEARTHLADADYFPPAARGSFYDIINDGYQIIVLIDGFFYGKLSVWHKEILYALDSGIVVIGASSMGALRAAELQGTGIIGAGTIFGWYRDGLIDGDDEVALLHESTQDNYTGLTIPLVNLRWQLMRAVEDGLIDSRSEALIIDRAKQMCFTERTLEGILEPLRDVIDIGAVKTTLSNGTDLKKSDAILALKLAAEHRSSAGAPSSLRLREYEYAHMNLGIEYYTSERLTSIKAKGSAGAIPLAEYLGRTEADQIGYRDLIRARVCQRLIVGWARELHLDVGNEDDIGLGASPWNVQVLDLEHRRATGLTLIDIARESRDAEFSRRIQQRFCRTAGASQVIADIDKRLAAQVQDAPIPWRRMVDLTGDLVYTMCCLGLEKGIGPAPQEVQPCGARWEDDAILTDAERIMAYAEWIYQVGPRLFGYVLDPAREVLLAHQYLNCLDRLDRRAP</sequence>
<reference evidence="2 3" key="1">
    <citation type="journal article" date="2011" name="J. Bacteriol.">
        <title>Complete genome sequence of Burkholderia rhizoxinica, an endosymbiont of Rhizopus microsporus.</title>
        <authorList>
            <person name="Lackner G."/>
            <person name="Moebius N."/>
            <person name="Partida-Martinez L."/>
            <person name="Hertweck C."/>
        </authorList>
    </citation>
    <scope>NUCLEOTIDE SEQUENCE [LARGE SCALE GENOMIC DNA]</scope>
    <source>
        <strain evidence="3">DSM 19002 / CIP 109453 / HKI 454</strain>
        <plasmid evidence="2 3">pBRH01</plasmid>
    </source>
</reference>
<accession>E5AUW4</accession>
<organism evidence="2 3">
    <name type="scientific">Mycetohabitans rhizoxinica (strain DSM 19002 / CIP 109453 / HKI 454)</name>
    <name type="common">Paraburkholderia rhizoxinica</name>
    <dbReference type="NCBI Taxonomy" id="882378"/>
    <lineage>
        <taxon>Bacteria</taxon>
        <taxon>Pseudomonadati</taxon>
        <taxon>Pseudomonadota</taxon>
        <taxon>Betaproteobacteria</taxon>
        <taxon>Burkholderiales</taxon>
        <taxon>Burkholderiaceae</taxon>
        <taxon>Mycetohabitans</taxon>
    </lineage>
</organism>
<dbReference type="EMBL" id="FR687360">
    <property type="protein sequence ID" value="CBW76889.1"/>
    <property type="molecule type" value="Genomic_DNA"/>
</dbReference>
<dbReference type="Proteomes" id="UP000007437">
    <property type="component" value="Plasmid pBRH01"/>
</dbReference>
<dbReference type="HOGENOM" id="CLU_565835_0_0_4"/>
<dbReference type="AlphaFoldDB" id="E5AUW4"/>
<name>E5AUW4_MYCRK</name>
<evidence type="ECO:0000259" key="1">
    <source>
        <dbReference type="Pfam" id="PF07812"/>
    </source>
</evidence>